<keyword evidence="3" id="KW-1185">Reference proteome</keyword>
<dbReference type="RefSeq" id="WP_006582878.1">
    <property type="nucleotide sequence ID" value="NZ_CM001377.1"/>
</dbReference>
<proteinExistence type="predicted"/>
<sequence length="401" mass="45441">MISFDLLETLFGAFSMERWNDHPRPMGLFEMDKQGHKAVIALLMARMEGELNAAYLAMGLVFQFLKRVVLTDLKPPVYHRIVGIGGDRVDQWVASQWEVGLAEIAPELPGLFRDHLAGEGDMRLTRILEAANAVATGWEHFLMEPLAKDLYGFKRTRREVLERLGSHRDVPLVQEFLFKLSGSHASPLCDFVDLTAQLRFQKRWTRVPRIPETSVLGHMFFVALMGFFLSALCGLPRERWGWNFFGGLLHDLPEALTRDVISPLKRQMGLQDLLAQVEREMMEDQVYPLLPEPLGPLVKFLVEDEFSLRAMEGDRAFLLESLEEADRISAMGLPVVDGPLLDLADKYSAFLEAEFSMYYGVSNRVLQEASSAIRGRYCSVEYNGVKLSGLFDLMSRHPSIG</sequence>
<protein>
    <recommendedName>
        <fullName evidence="1">HD domain-containing protein</fullName>
    </recommendedName>
</protein>
<dbReference type="STRING" id="926567.TheveDRAFT_0201"/>
<dbReference type="InterPro" id="IPR006674">
    <property type="entry name" value="HD_domain"/>
</dbReference>
<organism evidence="2 3">
    <name type="scientific">Thermanaerovibrio velox DSM 12556</name>
    <dbReference type="NCBI Taxonomy" id="926567"/>
    <lineage>
        <taxon>Bacteria</taxon>
        <taxon>Thermotogati</taxon>
        <taxon>Synergistota</taxon>
        <taxon>Synergistia</taxon>
        <taxon>Synergistales</taxon>
        <taxon>Synergistaceae</taxon>
        <taxon>Thermanaerovibrio</taxon>
    </lineage>
</organism>
<dbReference type="eggNOG" id="COG1896">
    <property type="taxonomic scope" value="Bacteria"/>
</dbReference>
<evidence type="ECO:0000313" key="2">
    <source>
        <dbReference type="EMBL" id="EHM09385.1"/>
    </source>
</evidence>
<feature type="domain" description="HD" evidence="1">
    <location>
        <begin position="196"/>
        <end position="373"/>
    </location>
</feature>
<dbReference type="SUPFAM" id="SSF109604">
    <property type="entry name" value="HD-domain/PDEase-like"/>
    <property type="match status" value="1"/>
</dbReference>
<reference evidence="2 3" key="1">
    <citation type="submission" date="2011-10" db="EMBL/GenBank/DDBJ databases">
        <title>The Noncontiguous Finished genome of Thermanaerovibrio velox DSM 12556.</title>
        <authorList>
            <consortium name="US DOE Joint Genome Institute (JGI-PGF)"/>
            <person name="Lucas S."/>
            <person name="Copeland A."/>
            <person name="Lapidus A."/>
            <person name="Glavina del Rio T."/>
            <person name="Dalin E."/>
            <person name="Tice H."/>
            <person name="Bruce D."/>
            <person name="Goodwin L."/>
            <person name="Pitluck S."/>
            <person name="Peters L."/>
            <person name="Mikhailova N."/>
            <person name="Teshima H."/>
            <person name="Kyrpides N."/>
            <person name="Mavromatis K."/>
            <person name="Ivanova N."/>
            <person name="Markowitz V."/>
            <person name="Cheng J.-F."/>
            <person name="Hugenholtz P."/>
            <person name="Woyke T."/>
            <person name="Wu D."/>
            <person name="Spring S."/>
            <person name="Brambilla E.-M."/>
            <person name="Klenk H.-P."/>
            <person name="Eisen J.A."/>
        </authorList>
    </citation>
    <scope>NUCLEOTIDE SEQUENCE [LARGE SCALE GENOMIC DNA]</scope>
    <source>
        <strain evidence="2 3">DSM 12556</strain>
    </source>
</reference>
<dbReference type="Gene3D" id="1.10.3210.10">
    <property type="entry name" value="Hypothetical protein af1432"/>
    <property type="match status" value="2"/>
</dbReference>
<evidence type="ECO:0000259" key="1">
    <source>
        <dbReference type="Pfam" id="PF13023"/>
    </source>
</evidence>
<dbReference type="Pfam" id="PF13023">
    <property type="entry name" value="HD_3"/>
    <property type="match status" value="1"/>
</dbReference>
<name>H0UNH8_9BACT</name>
<evidence type="ECO:0000313" key="3">
    <source>
        <dbReference type="Proteomes" id="UP000005730"/>
    </source>
</evidence>
<gene>
    <name evidence="2" type="ORF">TheveDRAFT_0201</name>
</gene>
<dbReference type="OrthoDB" id="9812744at2"/>
<accession>H0UNH8</accession>
<dbReference type="EMBL" id="CM001377">
    <property type="protein sequence ID" value="EHM09385.1"/>
    <property type="molecule type" value="Genomic_DNA"/>
</dbReference>
<dbReference type="Proteomes" id="UP000005730">
    <property type="component" value="Chromosome"/>
</dbReference>
<dbReference type="HOGENOM" id="CLU_672030_0_0_0"/>
<dbReference type="AlphaFoldDB" id="H0UNH8"/>